<gene>
    <name evidence="3" type="ORF">F0L68_23600</name>
</gene>
<sequence>MSAEAAIVLITIGFVAQLAIAAVVIEWIHVRAEHRSRNNAIRAVLSTQSTPDTARHRKDPP</sequence>
<accession>A0A5B2X6F9</accession>
<protein>
    <submittedName>
        <fullName evidence="3">Uncharacterized protein</fullName>
    </submittedName>
</protein>
<dbReference type="EMBL" id="VUOB01000041">
    <property type="protein sequence ID" value="KAA2258810.1"/>
    <property type="molecule type" value="Genomic_DNA"/>
</dbReference>
<reference evidence="3 4" key="1">
    <citation type="submission" date="2019-09" db="EMBL/GenBank/DDBJ databases">
        <title>Goodfellowia gen. nov., a new genus of the Pseudonocardineae related to Actinoalloteichus, containing Goodfellowia coeruleoviolacea gen. nov., comb. nov. gen. nov., comb. nov.</title>
        <authorList>
            <person name="Labeda D."/>
        </authorList>
    </citation>
    <scope>NUCLEOTIDE SEQUENCE [LARGE SCALE GENOMIC DNA]</scope>
    <source>
        <strain evidence="3 4">AN110305</strain>
    </source>
</reference>
<evidence type="ECO:0000256" key="2">
    <source>
        <dbReference type="SAM" id="Phobius"/>
    </source>
</evidence>
<proteinExistence type="predicted"/>
<dbReference type="Proteomes" id="UP000323454">
    <property type="component" value="Unassembled WGS sequence"/>
</dbReference>
<evidence type="ECO:0000256" key="1">
    <source>
        <dbReference type="SAM" id="MobiDB-lite"/>
    </source>
</evidence>
<reference evidence="3 4" key="2">
    <citation type="submission" date="2019-09" db="EMBL/GenBank/DDBJ databases">
        <authorList>
            <person name="Jin C."/>
        </authorList>
    </citation>
    <scope>NUCLEOTIDE SEQUENCE [LARGE SCALE GENOMIC DNA]</scope>
    <source>
        <strain evidence="3 4">AN110305</strain>
    </source>
</reference>
<keyword evidence="2" id="KW-0812">Transmembrane</keyword>
<organism evidence="3 4">
    <name type="scientific">Solihabitans fulvus</name>
    <dbReference type="NCBI Taxonomy" id="1892852"/>
    <lineage>
        <taxon>Bacteria</taxon>
        <taxon>Bacillati</taxon>
        <taxon>Actinomycetota</taxon>
        <taxon>Actinomycetes</taxon>
        <taxon>Pseudonocardiales</taxon>
        <taxon>Pseudonocardiaceae</taxon>
        <taxon>Solihabitans</taxon>
    </lineage>
</organism>
<keyword evidence="2" id="KW-0472">Membrane</keyword>
<keyword evidence="2" id="KW-1133">Transmembrane helix</keyword>
<evidence type="ECO:0000313" key="3">
    <source>
        <dbReference type="EMBL" id="KAA2258810.1"/>
    </source>
</evidence>
<feature type="region of interest" description="Disordered" evidence="1">
    <location>
        <begin position="41"/>
        <end position="61"/>
    </location>
</feature>
<evidence type="ECO:0000313" key="4">
    <source>
        <dbReference type="Proteomes" id="UP000323454"/>
    </source>
</evidence>
<keyword evidence="4" id="KW-1185">Reference proteome</keyword>
<dbReference type="RefSeq" id="WP_149851832.1">
    <property type="nucleotide sequence ID" value="NZ_VUOB01000041.1"/>
</dbReference>
<comment type="caution">
    <text evidence="3">The sequence shown here is derived from an EMBL/GenBank/DDBJ whole genome shotgun (WGS) entry which is preliminary data.</text>
</comment>
<dbReference type="AlphaFoldDB" id="A0A5B2X6F9"/>
<feature type="transmembrane region" description="Helical" evidence="2">
    <location>
        <begin position="6"/>
        <end position="28"/>
    </location>
</feature>
<name>A0A5B2X6F9_9PSEU</name>